<dbReference type="InterPro" id="IPR006948">
    <property type="entry name" value="Alliinase_C"/>
</dbReference>
<dbReference type="RefSeq" id="XP_016481988.1">
    <property type="nucleotide sequence ID" value="XM_016626502.1"/>
</dbReference>
<dbReference type="InterPro" id="IPR050478">
    <property type="entry name" value="Ethylene_sulfur-biosynth"/>
</dbReference>
<dbReference type="RefSeq" id="XP_016481988.2">
    <property type="nucleotide sequence ID" value="XM_016626502.2"/>
</dbReference>
<protein>
    <submittedName>
        <fullName evidence="6">Tryptophan aminotransferase-related protein 4-like</fullName>
    </submittedName>
</protein>
<dbReference type="Pfam" id="PF04864">
    <property type="entry name" value="Alliinase_C"/>
    <property type="match status" value="1"/>
</dbReference>
<dbReference type="AlphaFoldDB" id="A0A1S4AZN4"/>
<dbReference type="InterPro" id="IPR037029">
    <property type="entry name" value="Alliinase_N_sf"/>
</dbReference>
<comment type="cofactor">
    <cofactor evidence="1">
        <name>pyridoxal 5'-phosphate</name>
        <dbReference type="ChEBI" id="CHEBI:597326"/>
    </cofactor>
</comment>
<dbReference type="Gene3D" id="3.90.1150.10">
    <property type="entry name" value="Aspartate Aminotransferase, domain 1"/>
    <property type="match status" value="1"/>
</dbReference>
<dbReference type="InterPro" id="IPR015422">
    <property type="entry name" value="PyrdxlP-dep_Trfase_small"/>
</dbReference>
<gene>
    <name evidence="6" type="primary">LOC107802923</name>
</gene>
<accession>A0A1S4AZN4</accession>
<name>A0A1S4AZN4_TOBAC</name>
<dbReference type="STRING" id="4097.A0A1S4AZN4"/>
<reference evidence="6" key="2">
    <citation type="submission" date="2025-08" db="UniProtKB">
        <authorList>
            <consortium name="RefSeq"/>
        </authorList>
    </citation>
    <scope>IDENTIFICATION</scope>
    <source>
        <tissue evidence="6">Leaf</tissue>
    </source>
</reference>
<organism evidence="5 6">
    <name type="scientific">Nicotiana tabacum</name>
    <name type="common">Common tobacco</name>
    <dbReference type="NCBI Taxonomy" id="4097"/>
    <lineage>
        <taxon>Eukaryota</taxon>
        <taxon>Viridiplantae</taxon>
        <taxon>Streptophyta</taxon>
        <taxon>Embryophyta</taxon>
        <taxon>Tracheophyta</taxon>
        <taxon>Spermatophyta</taxon>
        <taxon>Magnoliopsida</taxon>
        <taxon>eudicotyledons</taxon>
        <taxon>Gunneridae</taxon>
        <taxon>Pentapetalae</taxon>
        <taxon>asterids</taxon>
        <taxon>lamiids</taxon>
        <taxon>Solanales</taxon>
        <taxon>Solanaceae</taxon>
        <taxon>Nicotianoideae</taxon>
        <taxon>Nicotianeae</taxon>
        <taxon>Nicotiana</taxon>
    </lineage>
</organism>
<keyword evidence="5" id="KW-1185">Reference proteome</keyword>
<dbReference type="Gene3D" id="3.40.640.10">
    <property type="entry name" value="Type I PLP-dependent aspartate aminotransferase-like (Major domain)"/>
    <property type="match status" value="1"/>
</dbReference>
<reference evidence="5" key="1">
    <citation type="journal article" date="2014" name="Nat. Commun.">
        <title>The tobacco genome sequence and its comparison with those of tomato and potato.</title>
        <authorList>
            <person name="Sierro N."/>
            <person name="Battey J.N."/>
            <person name="Ouadi S."/>
            <person name="Bakaher N."/>
            <person name="Bovet L."/>
            <person name="Willig A."/>
            <person name="Goepfert S."/>
            <person name="Peitsch M.C."/>
            <person name="Ivanov N.V."/>
        </authorList>
    </citation>
    <scope>NUCLEOTIDE SEQUENCE [LARGE SCALE GENOMIC DNA]</scope>
</reference>
<dbReference type="GO" id="GO:0016846">
    <property type="term" value="F:carbon-sulfur lyase activity"/>
    <property type="evidence" value="ECO:0007669"/>
    <property type="project" value="InterPro"/>
</dbReference>
<dbReference type="KEGG" id="nta:107802923"/>
<dbReference type="PANTHER" id="PTHR43795:SF20">
    <property type="entry name" value="TRYPTOPHAN AMINOTRANSFERASE-RELATED PROTEIN 3"/>
    <property type="match status" value="1"/>
</dbReference>
<dbReference type="InterPro" id="IPR015421">
    <property type="entry name" value="PyrdxlP-dep_Trfase_major"/>
</dbReference>
<keyword evidence="3" id="KW-0808">Transferase</keyword>
<evidence type="ECO:0000313" key="6">
    <source>
        <dbReference type="RefSeq" id="XP_016481988.2"/>
    </source>
</evidence>
<keyword evidence="3" id="KW-0032">Aminotransferase</keyword>
<evidence type="ECO:0000313" key="5">
    <source>
        <dbReference type="Proteomes" id="UP000790787"/>
    </source>
</evidence>
<dbReference type="OrthoDB" id="2020362at2759"/>
<dbReference type="PaxDb" id="4097-A0A1S4AZN4"/>
<dbReference type="OMA" id="INDHAYY"/>
<dbReference type="GO" id="GO:0006520">
    <property type="term" value="P:amino acid metabolic process"/>
    <property type="evidence" value="ECO:0000318"/>
    <property type="project" value="GO_Central"/>
</dbReference>
<dbReference type="SMR" id="A0A1S4AZN4"/>
<dbReference type="InterPro" id="IPR015424">
    <property type="entry name" value="PyrdxlP-dep_Trfase"/>
</dbReference>
<evidence type="ECO:0000256" key="1">
    <source>
        <dbReference type="ARBA" id="ARBA00001933"/>
    </source>
</evidence>
<dbReference type="Gene3D" id="2.10.25.30">
    <property type="entry name" value="EGF-like, alliinase"/>
    <property type="match status" value="1"/>
</dbReference>
<dbReference type="Proteomes" id="UP000790787">
    <property type="component" value="Chromosome 20"/>
</dbReference>
<dbReference type="SUPFAM" id="SSF53383">
    <property type="entry name" value="PLP-dependent transferases"/>
    <property type="match status" value="1"/>
</dbReference>
<evidence type="ECO:0000256" key="3">
    <source>
        <dbReference type="ARBA" id="ARBA00022576"/>
    </source>
</evidence>
<comment type="similarity">
    <text evidence="2">Belongs to the alliinase family.</text>
</comment>
<dbReference type="GO" id="GO:0008483">
    <property type="term" value="F:transaminase activity"/>
    <property type="evidence" value="ECO:0000318"/>
    <property type="project" value="GO_Central"/>
</dbReference>
<dbReference type="GeneID" id="107802923"/>
<proteinExistence type="inferred from homology"/>
<sequence length="464" mass="52336">MAKNIQRFSYVVCLLVSILVNIFFFRKMYYEKDKLSWSQRAAEEAEAVAAISCSGNGRVFVDGIVVDGKPICECYSCYGGNDCSLLLATCPADVEGGDPLFLEPFWIQNAANSAVVVAGWHRMSYFFPNQSYISKELEKNIRKIHAIAKNAITDGRYIVFGVGSTQLLNAAVHALSMESSSSSPFTTKVVANKIPYYSPYKFQTEFFQTLHYEFEGDSSMLKNKSDFGGNVIEFVTSPNNPDGNLRNSVLKGPNVKTIYDRAYYWPHYTAIPAPADEDLMIFSISKLTGHAGSRVGWAIVKDVNVYKRMMDFIDVAEMGTSKDGQLRALTLLKVVAQGDDKQLFNFAHQILSHRWEKLSRIFSLSKRFSLQRIPTQYCTFLDRIREPSPAYAWVKCKRKEDKNCTEIFRVAKIIGRPGSKFFAENRYVRLSLLKGQHDFEMLISQMKKLVSQEGGVGAQAISSF</sequence>
<evidence type="ECO:0000256" key="4">
    <source>
        <dbReference type="ARBA" id="ARBA00022898"/>
    </source>
</evidence>
<dbReference type="Pfam" id="PF04863">
    <property type="entry name" value="EGF_alliinase"/>
    <property type="match status" value="1"/>
</dbReference>
<dbReference type="InterPro" id="IPR006947">
    <property type="entry name" value="EGF_alliinase"/>
</dbReference>
<keyword evidence="4" id="KW-0663">Pyridoxal phosphate</keyword>
<dbReference type="PANTHER" id="PTHR43795">
    <property type="entry name" value="BIFUNCTIONAL ASPARTATE AMINOTRANSFERASE AND GLUTAMATE/ASPARTATE-PREPHENATE AMINOTRANSFERASE-RELATED"/>
    <property type="match status" value="1"/>
</dbReference>
<evidence type="ECO:0000256" key="2">
    <source>
        <dbReference type="ARBA" id="ARBA00006312"/>
    </source>
</evidence>